<dbReference type="eggNOG" id="COG1916">
    <property type="taxonomic scope" value="Bacteria"/>
</dbReference>
<accession>E6MEX8</accession>
<dbReference type="EMBL" id="AEQN01000010">
    <property type="protein sequence ID" value="EFV02328.1"/>
    <property type="molecule type" value="Genomic_DNA"/>
</dbReference>
<reference evidence="2 3" key="1">
    <citation type="submission" date="2010-12" db="EMBL/GenBank/DDBJ databases">
        <authorList>
            <person name="Muzny D."/>
            <person name="Qin X."/>
            <person name="Deng J."/>
            <person name="Jiang H."/>
            <person name="Liu Y."/>
            <person name="Qu J."/>
            <person name="Song X.-Z."/>
            <person name="Zhang L."/>
            <person name="Thornton R."/>
            <person name="Coyle M."/>
            <person name="Francisco L."/>
            <person name="Jackson L."/>
            <person name="Javaid M."/>
            <person name="Korchina V."/>
            <person name="Kovar C."/>
            <person name="Mata R."/>
            <person name="Mathew T."/>
            <person name="Ngo R."/>
            <person name="Nguyen L."/>
            <person name="Nguyen N."/>
            <person name="Okwuonu G."/>
            <person name="Ongeri F."/>
            <person name="Pham C."/>
            <person name="Simmons D."/>
            <person name="Wilczek-Boney K."/>
            <person name="Hale W."/>
            <person name="Jakkamsetti A."/>
            <person name="Pham P."/>
            <person name="Ruth R."/>
            <person name="San Lucas F."/>
            <person name="Warren J."/>
            <person name="Zhang J."/>
            <person name="Zhao Z."/>
            <person name="Zhou C."/>
            <person name="Zhu D."/>
            <person name="Lee S."/>
            <person name="Bess C."/>
            <person name="Blankenburg K."/>
            <person name="Forbes L."/>
            <person name="Fu Q."/>
            <person name="Gubbala S."/>
            <person name="Hirani K."/>
            <person name="Jayaseelan J.C."/>
            <person name="Lara F."/>
            <person name="Munidasa M."/>
            <person name="Palculict T."/>
            <person name="Patil S."/>
            <person name="Pu L.-L."/>
            <person name="Saada N."/>
            <person name="Tang L."/>
            <person name="Weissenberger G."/>
            <person name="Zhu Y."/>
            <person name="Hemphill L."/>
            <person name="Shang Y."/>
            <person name="Youmans B."/>
            <person name="Ayvaz T."/>
            <person name="Ross M."/>
            <person name="Santibanez J."/>
            <person name="Aqrawi P."/>
            <person name="Gross S."/>
            <person name="Joshi V."/>
            <person name="Fowler G."/>
            <person name="Nazareth L."/>
            <person name="Reid J."/>
            <person name="Worley K."/>
            <person name="Petrosino J."/>
            <person name="Highlander S."/>
            <person name="Gibbs R."/>
        </authorList>
    </citation>
    <scope>NUCLEOTIDE SEQUENCE [LARGE SCALE GENOMIC DNA]</scope>
    <source>
        <strain evidence="2 3">ATCC 23263</strain>
    </source>
</reference>
<dbReference type="STRING" id="887929.HMP0721_0561"/>
<dbReference type="Pfam" id="PF01963">
    <property type="entry name" value="TraB_PrgY_gumN"/>
    <property type="match status" value="1"/>
</dbReference>
<name>E6MEX8_9FIRM</name>
<keyword evidence="3" id="KW-1185">Reference proteome</keyword>
<dbReference type="InterPro" id="IPR002816">
    <property type="entry name" value="TraB/PrgY/GumN_fam"/>
</dbReference>
<organism evidence="2 3">
    <name type="scientific">Pseudoramibacter alactolyticus ATCC 23263</name>
    <dbReference type="NCBI Taxonomy" id="887929"/>
    <lineage>
        <taxon>Bacteria</taxon>
        <taxon>Bacillati</taxon>
        <taxon>Bacillota</taxon>
        <taxon>Clostridia</taxon>
        <taxon>Eubacteriales</taxon>
        <taxon>Eubacteriaceae</taxon>
        <taxon>Pseudoramibacter</taxon>
    </lineage>
</organism>
<dbReference type="InterPro" id="IPR046345">
    <property type="entry name" value="TraB_PrgY-like"/>
</dbReference>
<feature type="transmembrane region" description="Helical" evidence="1">
    <location>
        <begin position="379"/>
        <end position="406"/>
    </location>
</feature>
<feature type="transmembrane region" description="Helical" evidence="1">
    <location>
        <begin position="299"/>
        <end position="316"/>
    </location>
</feature>
<dbReference type="CDD" id="cd14726">
    <property type="entry name" value="TraB_PrgY-like"/>
    <property type="match status" value="1"/>
</dbReference>
<dbReference type="InterPro" id="IPR005230">
    <property type="entry name" value="TraB_bac"/>
</dbReference>
<protein>
    <submittedName>
        <fullName evidence="2">TraB family protein</fullName>
    </submittedName>
</protein>
<evidence type="ECO:0000313" key="3">
    <source>
        <dbReference type="Proteomes" id="UP000004754"/>
    </source>
</evidence>
<keyword evidence="1" id="KW-0812">Transmembrane</keyword>
<evidence type="ECO:0000313" key="2">
    <source>
        <dbReference type="EMBL" id="EFV02328.1"/>
    </source>
</evidence>
<keyword evidence="1" id="KW-1133">Transmembrane helix</keyword>
<dbReference type="PANTHER" id="PTHR21530">
    <property type="entry name" value="PHEROMONE SHUTDOWN PROTEIN"/>
    <property type="match status" value="1"/>
</dbReference>
<dbReference type="PANTHER" id="PTHR21530:SF7">
    <property type="entry name" value="TRAB DOMAIN-CONTAINING PROTEIN"/>
    <property type="match status" value="1"/>
</dbReference>
<dbReference type="AlphaFoldDB" id="E6MEX8"/>
<feature type="transmembrane region" description="Helical" evidence="1">
    <location>
        <begin position="322"/>
        <end position="344"/>
    </location>
</feature>
<gene>
    <name evidence="2" type="ORF">HMP0721_0561</name>
</gene>
<dbReference type="HOGENOM" id="CLU_032780_1_0_9"/>
<feature type="transmembrane region" description="Helical" evidence="1">
    <location>
        <begin position="268"/>
        <end position="287"/>
    </location>
</feature>
<dbReference type="NCBIfam" id="TIGR00261">
    <property type="entry name" value="traB"/>
    <property type="match status" value="1"/>
</dbReference>
<comment type="caution">
    <text evidence="2">The sequence shown here is derived from an EMBL/GenBank/DDBJ whole genome shotgun (WGS) entry which is preliminary data.</text>
</comment>
<dbReference type="Proteomes" id="UP000004754">
    <property type="component" value="Unassembled WGS sequence"/>
</dbReference>
<keyword evidence="1" id="KW-0472">Membrane</keyword>
<proteinExistence type="predicted"/>
<evidence type="ECO:0000256" key="1">
    <source>
        <dbReference type="SAM" id="Phobius"/>
    </source>
</evidence>
<sequence>MFKFKHAFFVGVSLIMKKNIEYLENGTIQITDENKEYILIGTAHVSSESAKLVQQVIDEQMPDTVCIELDQGRFQTITQKQAWSDTAFAQVLKDGRAGFMFINILLSHYQQKIAEQLGVQTGGEMLKAIDSAKDVGADIVLADRDIQITFNRIWQGSSLWEKCKLMVSIVLSLFDNETLSEEDIEQLKQEDMLNASLMALSEHYHGIKRYLVDERDTYLCEKIKRAPGQYIVAVVGAAHIPGILKNWKETHNLEPLETAPPKSKTGKVIGWTVSALLVLMVILTLSISPQAGWAQTRNWLLLTMGGAGVGALISLAHPLTILVSIGMAPISALSPVLATGWFAGISEAHWRKPRVTDFENLSHDLNHLKGIWHNQITRVLLVVILTNLGCALGNIVGSLHIIQVFLRTLF</sequence>